<keyword evidence="1" id="KW-0472">Membrane</keyword>
<dbReference type="EMBL" id="QGNA01000001">
    <property type="protein sequence ID" value="PWS38863.1"/>
    <property type="molecule type" value="Genomic_DNA"/>
</dbReference>
<reference evidence="3" key="1">
    <citation type="submission" date="2018-05" db="EMBL/GenBank/DDBJ databases">
        <authorList>
            <person name="Du Z."/>
            <person name="Wang X."/>
        </authorList>
    </citation>
    <scope>NUCLEOTIDE SEQUENCE [LARGE SCALE GENOMIC DNA]</scope>
    <source>
        <strain evidence="3">CQN31</strain>
    </source>
</reference>
<feature type="transmembrane region" description="Helical" evidence="1">
    <location>
        <begin position="52"/>
        <end position="73"/>
    </location>
</feature>
<dbReference type="OrthoDB" id="7570420at2"/>
<evidence type="ECO:0000313" key="2">
    <source>
        <dbReference type="EMBL" id="PWS38863.1"/>
    </source>
</evidence>
<evidence type="ECO:0000256" key="1">
    <source>
        <dbReference type="SAM" id="Phobius"/>
    </source>
</evidence>
<evidence type="ECO:0008006" key="4">
    <source>
        <dbReference type="Google" id="ProtNLM"/>
    </source>
</evidence>
<name>A0A317FJQ3_9PROT</name>
<keyword evidence="1" id="KW-1133">Transmembrane helix</keyword>
<comment type="caution">
    <text evidence="2">The sequence shown here is derived from an EMBL/GenBank/DDBJ whole genome shotgun (WGS) entry which is preliminary data.</text>
</comment>
<protein>
    <recommendedName>
        <fullName evidence="4">Integral membrane protein</fullName>
    </recommendedName>
</protein>
<gene>
    <name evidence="2" type="ORF">DFH01_06345</name>
</gene>
<sequence length="138" mass="14147">MDATIAGRPRALTPAPLLRFALRLDAAASGVLALLMLLGAPLLADPLGLPEGLLRGAGLVCLPYAAVLAWMTGRPSLPAWAVWSVIGLNAVWTADSLLLLASGWVAPTALGTAFVLAQAAAVGGFALLQWRGLARSRA</sequence>
<evidence type="ECO:0000313" key="3">
    <source>
        <dbReference type="Proteomes" id="UP000245765"/>
    </source>
</evidence>
<accession>A0A317FJQ3</accession>
<proteinExistence type="predicted"/>
<keyword evidence="1" id="KW-0812">Transmembrane</keyword>
<organism evidence="2 3">
    <name type="scientific">Falsiroseomonas bella</name>
    <dbReference type="NCBI Taxonomy" id="2184016"/>
    <lineage>
        <taxon>Bacteria</taxon>
        <taxon>Pseudomonadati</taxon>
        <taxon>Pseudomonadota</taxon>
        <taxon>Alphaproteobacteria</taxon>
        <taxon>Acetobacterales</taxon>
        <taxon>Roseomonadaceae</taxon>
        <taxon>Falsiroseomonas</taxon>
    </lineage>
</organism>
<feature type="transmembrane region" description="Helical" evidence="1">
    <location>
        <begin position="20"/>
        <end position="40"/>
    </location>
</feature>
<dbReference type="Proteomes" id="UP000245765">
    <property type="component" value="Unassembled WGS sequence"/>
</dbReference>
<dbReference type="AlphaFoldDB" id="A0A317FJQ3"/>
<dbReference type="RefSeq" id="WP_109869484.1">
    <property type="nucleotide sequence ID" value="NZ_QGNA01000001.1"/>
</dbReference>
<feature type="transmembrane region" description="Helical" evidence="1">
    <location>
        <begin position="108"/>
        <end position="128"/>
    </location>
</feature>
<feature type="transmembrane region" description="Helical" evidence="1">
    <location>
        <begin position="80"/>
        <end position="102"/>
    </location>
</feature>
<keyword evidence="3" id="KW-1185">Reference proteome</keyword>